<keyword evidence="3" id="KW-1185">Reference proteome</keyword>
<evidence type="ECO:0000313" key="2">
    <source>
        <dbReference type="EMBL" id="TXF13621.1"/>
    </source>
</evidence>
<sequence length="272" mass="30430">MRNTIWWLTLLAALAVVIALFYPWGEKKVPQVQQPSPAAPPAPAPTPRAEAEPPIRHPIERARPPAEEAPPPAPLPPLKESDSALQEALASLFGTKRLADLFYLTDIVRRIVATVDNLPRKKVAARLLPMKPPAGQFVAAQGGGLLTISKENYRRYAPYVRLAEAVDTKKLAAVYVHFYPLFQQAYEDLGYPGKYFNDRLIEVIDHLLATPEPKEPIVLVQPHVLYQFADPRLEELSAGQKILLRMGHDNALIVKARLREIRQQVTGRMPAR</sequence>
<protein>
    <submittedName>
        <fullName evidence="2">DUF3014 domain-containing protein</fullName>
    </submittedName>
</protein>
<dbReference type="EMBL" id="VPFL01000001">
    <property type="protein sequence ID" value="TXF13621.1"/>
    <property type="molecule type" value="Genomic_DNA"/>
</dbReference>
<dbReference type="Proteomes" id="UP000321201">
    <property type="component" value="Unassembled WGS sequence"/>
</dbReference>
<dbReference type="InterPro" id="IPR021382">
    <property type="entry name" value="DUF3014"/>
</dbReference>
<name>A0A5C7EYV8_9PROT</name>
<feature type="region of interest" description="Disordered" evidence="1">
    <location>
        <begin position="61"/>
        <end position="80"/>
    </location>
</feature>
<organism evidence="2 3">
    <name type="scientific">Pelomicrobium methylotrophicum</name>
    <dbReference type="NCBI Taxonomy" id="2602750"/>
    <lineage>
        <taxon>Bacteria</taxon>
        <taxon>Pseudomonadati</taxon>
        <taxon>Pseudomonadota</taxon>
        <taxon>Hydrogenophilia</taxon>
        <taxon>Hydrogenophilia incertae sedis</taxon>
        <taxon>Pelomicrobium</taxon>
    </lineage>
</organism>
<accession>A0A5C7EYV8</accession>
<feature type="region of interest" description="Disordered" evidence="1">
    <location>
        <begin position="31"/>
        <end position="54"/>
    </location>
</feature>
<proteinExistence type="predicted"/>
<feature type="compositionally biased region" description="Pro residues" evidence="1">
    <location>
        <begin position="37"/>
        <end position="46"/>
    </location>
</feature>
<evidence type="ECO:0000256" key="1">
    <source>
        <dbReference type="SAM" id="MobiDB-lite"/>
    </source>
</evidence>
<dbReference type="InParanoid" id="A0A5C7EYV8"/>
<evidence type="ECO:0000313" key="3">
    <source>
        <dbReference type="Proteomes" id="UP000321201"/>
    </source>
</evidence>
<dbReference type="RefSeq" id="WP_147798208.1">
    <property type="nucleotide sequence ID" value="NZ_VPFL01000001.1"/>
</dbReference>
<dbReference type="AlphaFoldDB" id="A0A5C7EYV8"/>
<dbReference type="Pfam" id="PF11219">
    <property type="entry name" value="DUF3014"/>
    <property type="match status" value="1"/>
</dbReference>
<feature type="compositionally biased region" description="Pro residues" evidence="1">
    <location>
        <begin position="67"/>
        <end position="77"/>
    </location>
</feature>
<comment type="caution">
    <text evidence="2">The sequence shown here is derived from an EMBL/GenBank/DDBJ whole genome shotgun (WGS) entry which is preliminary data.</text>
</comment>
<reference evidence="2 3" key="1">
    <citation type="submission" date="2019-08" db="EMBL/GenBank/DDBJ databases">
        <title>Pelomicrobium methylotrophicum gen. nov., sp. nov. a moderately thermophilic, facultatively anaerobic, lithoautotrophic and methylotrophic bacterium isolated from a terrestrial mud volcano.</title>
        <authorList>
            <person name="Slobodkina G.B."/>
            <person name="Merkel A.Y."/>
            <person name="Slobodkin A.I."/>
        </authorList>
    </citation>
    <scope>NUCLEOTIDE SEQUENCE [LARGE SCALE GENOMIC DNA]</scope>
    <source>
        <strain evidence="2 3">SM250</strain>
    </source>
</reference>
<dbReference type="OrthoDB" id="5502479at2"/>
<gene>
    <name evidence="2" type="ORF">FR698_00435</name>
</gene>